<name>A0A6A6H694_VIRVR</name>
<dbReference type="Proteomes" id="UP000800092">
    <property type="component" value="Unassembled WGS sequence"/>
</dbReference>
<dbReference type="InterPro" id="IPR027417">
    <property type="entry name" value="P-loop_NTPase"/>
</dbReference>
<dbReference type="CDD" id="cd19481">
    <property type="entry name" value="RecA-like_protease"/>
    <property type="match status" value="1"/>
</dbReference>
<proteinExistence type="predicted"/>
<dbReference type="OrthoDB" id="10042665at2759"/>
<dbReference type="Gene3D" id="3.40.50.300">
    <property type="entry name" value="P-loop containing nucleotide triphosphate hydrolases"/>
    <property type="match status" value="1"/>
</dbReference>
<dbReference type="GO" id="GO:0016887">
    <property type="term" value="F:ATP hydrolysis activity"/>
    <property type="evidence" value="ECO:0007669"/>
    <property type="project" value="InterPro"/>
</dbReference>
<evidence type="ECO:0000259" key="1">
    <source>
        <dbReference type="SMART" id="SM00382"/>
    </source>
</evidence>
<evidence type="ECO:0000313" key="3">
    <source>
        <dbReference type="Proteomes" id="UP000800092"/>
    </source>
</evidence>
<sequence length="272" mass="31152">MDTYSADFIQGKGEGHIFLLHGPPGVGKTLTAECVAEYTERPLLPLTGGDIGSTAIEVERNLRKYLRRGQDWNAVVLLDEAHVYLSARDFSNSIEHNSVVSVFLREVEYYRGILFLTTNRVGNFDEAITSRIHFSLHFNKFTPASRKQIWKNNLRKLGKERRDVKVDYNVTKYIDNELLNLDWNGREIRNAFQTAVSLALFDSKHENERQAKESGSSERVIDAELTVDHIQQVVDMSDNFKKYINSTHGEDPATTAKFKKLRDDDFGNSKDY</sequence>
<reference evidence="2" key="1">
    <citation type="journal article" date="2020" name="Stud. Mycol.">
        <title>101 Dothideomycetes genomes: a test case for predicting lifestyles and emergence of pathogens.</title>
        <authorList>
            <person name="Haridas S."/>
            <person name="Albert R."/>
            <person name="Binder M."/>
            <person name="Bloem J."/>
            <person name="Labutti K."/>
            <person name="Salamov A."/>
            <person name="Andreopoulos B."/>
            <person name="Baker S."/>
            <person name="Barry K."/>
            <person name="Bills G."/>
            <person name="Bluhm B."/>
            <person name="Cannon C."/>
            <person name="Castanera R."/>
            <person name="Culley D."/>
            <person name="Daum C."/>
            <person name="Ezra D."/>
            <person name="Gonzalez J."/>
            <person name="Henrissat B."/>
            <person name="Kuo A."/>
            <person name="Liang C."/>
            <person name="Lipzen A."/>
            <person name="Lutzoni F."/>
            <person name="Magnuson J."/>
            <person name="Mondo S."/>
            <person name="Nolan M."/>
            <person name="Ohm R."/>
            <person name="Pangilinan J."/>
            <person name="Park H.-J."/>
            <person name="Ramirez L."/>
            <person name="Alfaro M."/>
            <person name="Sun H."/>
            <person name="Tritt A."/>
            <person name="Yoshinaga Y."/>
            <person name="Zwiers L.-H."/>
            <person name="Turgeon B."/>
            <person name="Goodwin S."/>
            <person name="Spatafora J."/>
            <person name="Crous P."/>
            <person name="Grigoriev I."/>
        </authorList>
    </citation>
    <scope>NUCLEOTIDE SEQUENCE</scope>
    <source>
        <strain evidence="2">Tuck. ex Michener</strain>
    </source>
</reference>
<keyword evidence="2" id="KW-0378">Hydrolase</keyword>
<feature type="domain" description="AAA+ ATPase" evidence="1">
    <location>
        <begin position="14"/>
        <end position="142"/>
    </location>
</feature>
<keyword evidence="3" id="KW-1185">Reference proteome</keyword>
<dbReference type="SMART" id="SM00382">
    <property type="entry name" value="AAA"/>
    <property type="match status" value="1"/>
</dbReference>
<evidence type="ECO:0000313" key="2">
    <source>
        <dbReference type="EMBL" id="KAF2233389.1"/>
    </source>
</evidence>
<dbReference type="Pfam" id="PF00004">
    <property type="entry name" value="AAA"/>
    <property type="match status" value="1"/>
</dbReference>
<dbReference type="PANTHER" id="PTHR46411">
    <property type="entry name" value="FAMILY ATPASE, PUTATIVE-RELATED"/>
    <property type="match status" value="1"/>
</dbReference>
<dbReference type="PANTHER" id="PTHR46411:SF4">
    <property type="entry name" value="AAA+ ATPASE DOMAIN-CONTAINING PROTEIN"/>
    <property type="match status" value="1"/>
</dbReference>
<organism evidence="2 3">
    <name type="scientific">Viridothelium virens</name>
    <name type="common">Speckled blister lichen</name>
    <name type="synonym">Trypethelium virens</name>
    <dbReference type="NCBI Taxonomy" id="1048519"/>
    <lineage>
        <taxon>Eukaryota</taxon>
        <taxon>Fungi</taxon>
        <taxon>Dikarya</taxon>
        <taxon>Ascomycota</taxon>
        <taxon>Pezizomycotina</taxon>
        <taxon>Dothideomycetes</taxon>
        <taxon>Dothideomycetes incertae sedis</taxon>
        <taxon>Trypetheliales</taxon>
        <taxon>Trypetheliaceae</taxon>
        <taxon>Viridothelium</taxon>
    </lineage>
</organism>
<protein>
    <submittedName>
        <fullName evidence="2">P-loop containing nucleoside triphosphate hydrolase protein</fullName>
    </submittedName>
</protein>
<dbReference type="InterPro" id="IPR003959">
    <property type="entry name" value="ATPase_AAA_core"/>
</dbReference>
<dbReference type="Pfam" id="PF23232">
    <property type="entry name" value="AAA_lid_13"/>
    <property type="match status" value="1"/>
</dbReference>
<dbReference type="EMBL" id="ML991807">
    <property type="protein sequence ID" value="KAF2233389.1"/>
    <property type="molecule type" value="Genomic_DNA"/>
</dbReference>
<dbReference type="GO" id="GO:0005524">
    <property type="term" value="F:ATP binding"/>
    <property type="evidence" value="ECO:0007669"/>
    <property type="project" value="InterPro"/>
</dbReference>
<dbReference type="SUPFAM" id="SSF52540">
    <property type="entry name" value="P-loop containing nucleoside triphosphate hydrolases"/>
    <property type="match status" value="1"/>
</dbReference>
<dbReference type="InterPro" id="IPR056599">
    <property type="entry name" value="AAA_lid_fung"/>
</dbReference>
<accession>A0A6A6H694</accession>
<dbReference type="AlphaFoldDB" id="A0A6A6H694"/>
<dbReference type="InterPro" id="IPR003593">
    <property type="entry name" value="AAA+_ATPase"/>
</dbReference>
<gene>
    <name evidence="2" type="ORF">EV356DRAFT_208422</name>
</gene>